<dbReference type="PANTHER" id="PTHR30474">
    <property type="entry name" value="CELL CYCLE PROTEIN"/>
    <property type="match status" value="1"/>
</dbReference>
<keyword evidence="11 22" id="KW-0472">Membrane</keyword>
<evidence type="ECO:0000256" key="12">
    <source>
        <dbReference type="ARBA" id="ARBA00023306"/>
    </source>
</evidence>
<dbReference type="EMBL" id="CP060789">
    <property type="protein sequence ID" value="QNP57019.1"/>
    <property type="molecule type" value="Genomic_DNA"/>
</dbReference>
<dbReference type="Proteomes" id="UP000516117">
    <property type="component" value="Chromosome"/>
</dbReference>
<dbReference type="InterPro" id="IPR001182">
    <property type="entry name" value="FtsW/RodA"/>
</dbReference>
<keyword evidence="12" id="KW-0131">Cell cycle</keyword>
<evidence type="ECO:0000256" key="5">
    <source>
        <dbReference type="ARBA" id="ARBA00022676"/>
    </source>
</evidence>
<evidence type="ECO:0000256" key="17">
    <source>
        <dbReference type="ARBA" id="ARBA00041185"/>
    </source>
</evidence>
<keyword evidence="8" id="KW-0133">Cell shape</keyword>
<keyword evidence="5" id="KW-0328">Glycosyltransferase</keyword>
<keyword evidence="4" id="KW-0132">Cell division</keyword>
<feature type="transmembrane region" description="Helical" evidence="22">
    <location>
        <begin position="358"/>
        <end position="380"/>
    </location>
</feature>
<dbReference type="NCBIfam" id="TIGR02614">
    <property type="entry name" value="ftsW"/>
    <property type="match status" value="1"/>
</dbReference>
<dbReference type="PANTHER" id="PTHR30474:SF2">
    <property type="entry name" value="PEPTIDOGLYCAN GLYCOSYLTRANSFERASE FTSW-RELATED"/>
    <property type="match status" value="1"/>
</dbReference>
<evidence type="ECO:0000256" key="11">
    <source>
        <dbReference type="ARBA" id="ARBA00023136"/>
    </source>
</evidence>
<name>A0A7H0H903_9ACTN</name>
<dbReference type="GO" id="GO:0032153">
    <property type="term" value="C:cell division site"/>
    <property type="evidence" value="ECO:0007669"/>
    <property type="project" value="TreeGrafter"/>
</dbReference>
<keyword evidence="3" id="KW-1003">Cell membrane</keyword>
<dbReference type="GO" id="GO:0005886">
    <property type="term" value="C:plasma membrane"/>
    <property type="evidence" value="ECO:0007669"/>
    <property type="project" value="UniProtKB-SubCell"/>
</dbReference>
<evidence type="ECO:0000256" key="18">
    <source>
        <dbReference type="ARBA" id="ARBA00041418"/>
    </source>
</evidence>
<evidence type="ECO:0000313" key="24">
    <source>
        <dbReference type="Proteomes" id="UP000516117"/>
    </source>
</evidence>
<keyword evidence="9" id="KW-0573">Peptidoglycan synthesis</keyword>
<feature type="transmembrane region" description="Helical" evidence="22">
    <location>
        <begin position="28"/>
        <end position="50"/>
    </location>
</feature>
<proteinExistence type="inferred from homology"/>
<comment type="similarity">
    <text evidence="16">Belongs to the SEDS family. FtsW subfamily.</text>
</comment>
<comment type="catalytic activity">
    <reaction evidence="20">
        <text>[GlcNAc-(1-&gt;4)-Mur2Ac(oyl-L-Ala-gamma-D-Glu-L-Lys-D-Ala-D-Ala)](n)-di-trans,octa-cis-undecaprenyl diphosphate + beta-D-GlcNAc-(1-&gt;4)-Mur2Ac(oyl-L-Ala-gamma-D-Glu-L-Lys-D-Ala-D-Ala)-di-trans,octa-cis-undecaprenyl diphosphate = [GlcNAc-(1-&gt;4)-Mur2Ac(oyl-L-Ala-gamma-D-Glu-L-Lys-D-Ala-D-Ala)](n+1)-di-trans,octa-cis-undecaprenyl diphosphate + di-trans,octa-cis-undecaprenyl diphosphate + H(+)</text>
        <dbReference type="Rhea" id="RHEA:23708"/>
        <dbReference type="Rhea" id="RHEA-COMP:9602"/>
        <dbReference type="Rhea" id="RHEA-COMP:9603"/>
        <dbReference type="ChEBI" id="CHEBI:15378"/>
        <dbReference type="ChEBI" id="CHEBI:58405"/>
        <dbReference type="ChEBI" id="CHEBI:60033"/>
        <dbReference type="ChEBI" id="CHEBI:78435"/>
        <dbReference type="EC" id="2.4.99.28"/>
    </reaction>
</comment>
<protein>
    <recommendedName>
        <fullName evidence="17">Probable peptidoglycan glycosyltransferase FtsW</fullName>
        <ecNumber evidence="19">2.4.99.28</ecNumber>
    </recommendedName>
    <alternativeName>
        <fullName evidence="18">Cell division protein FtsW</fullName>
    </alternativeName>
    <alternativeName>
        <fullName evidence="15">Cell wall polymerase</fullName>
    </alternativeName>
    <alternativeName>
        <fullName evidence="14">Peptidoglycan polymerase</fullName>
    </alternativeName>
</protein>
<evidence type="ECO:0000256" key="1">
    <source>
        <dbReference type="ARBA" id="ARBA00004651"/>
    </source>
</evidence>
<dbReference type="AlphaFoldDB" id="A0A7H0H903"/>
<keyword evidence="6" id="KW-0808">Transferase</keyword>
<evidence type="ECO:0000256" key="14">
    <source>
        <dbReference type="ARBA" id="ARBA00032370"/>
    </source>
</evidence>
<dbReference type="InterPro" id="IPR013437">
    <property type="entry name" value="FtsW"/>
</dbReference>
<dbReference type="GO" id="GO:0015648">
    <property type="term" value="F:lipid-linked peptidoglycan transporter activity"/>
    <property type="evidence" value="ECO:0007669"/>
    <property type="project" value="TreeGrafter"/>
</dbReference>
<sequence length="411" mass="43408">MASDATSPARLTIRSQVKALTGSPMAPYYFVVASVVVLSALGILMVLSASSALAQSTKGDPYYYVLRQIGFLVAGLVLGAVLSRMKPTVLRGLGWPAYVLALVLLLLVFTPLGVEVYGNRNWLKLAPGVQFQPSELAKLALIVWAGAVLHAKRSRLGEITQLAMPLIPFGALLLALVLAGRDLGTGLIIGLILVMILWFVGTPLRILAPLGGAAAALVLLLVFGSGNRMARISIFLDPQSNTDLSSQPMAAVYALATGGWWGLGLGASKQKWGGLKDGPHTDFILAVLGEELGLFGVLLVIGLFALLGWAGFEIALRSDSLFNRLVAAGITSWFVIQALINMAVVMHLLPVLGVPLPFVSYGGTALLASLMATGVLLALARDTPQARAYLASRRKSARPRMTSVMAATKED</sequence>
<evidence type="ECO:0000256" key="3">
    <source>
        <dbReference type="ARBA" id="ARBA00022475"/>
    </source>
</evidence>
<gene>
    <name evidence="23" type="primary">ftsW</name>
    <name evidence="23" type="ORF">H9L22_06805</name>
</gene>
<comment type="function">
    <text evidence="21">Peptidoglycan polymerase that is essential for cell division.</text>
</comment>
<accession>A0A7H0H903</accession>
<evidence type="ECO:0000256" key="16">
    <source>
        <dbReference type="ARBA" id="ARBA00038053"/>
    </source>
</evidence>
<feature type="transmembrane region" description="Helical" evidence="22">
    <location>
        <begin position="172"/>
        <end position="200"/>
    </location>
</feature>
<keyword evidence="7 22" id="KW-0812">Transmembrane</keyword>
<dbReference type="GO" id="GO:0051301">
    <property type="term" value="P:cell division"/>
    <property type="evidence" value="ECO:0007669"/>
    <property type="project" value="UniProtKB-KW"/>
</dbReference>
<evidence type="ECO:0000256" key="2">
    <source>
        <dbReference type="ARBA" id="ARBA00004752"/>
    </source>
</evidence>
<evidence type="ECO:0000256" key="13">
    <source>
        <dbReference type="ARBA" id="ARBA00023316"/>
    </source>
</evidence>
<evidence type="ECO:0000256" key="10">
    <source>
        <dbReference type="ARBA" id="ARBA00022989"/>
    </source>
</evidence>
<evidence type="ECO:0000256" key="19">
    <source>
        <dbReference type="ARBA" id="ARBA00044770"/>
    </source>
</evidence>
<feature type="transmembrane region" description="Helical" evidence="22">
    <location>
        <begin position="321"/>
        <end position="346"/>
    </location>
</feature>
<dbReference type="KEGG" id="tdf:H9L22_06805"/>
<dbReference type="EC" id="2.4.99.28" evidence="19"/>
<evidence type="ECO:0000256" key="6">
    <source>
        <dbReference type="ARBA" id="ARBA00022679"/>
    </source>
</evidence>
<dbReference type="GO" id="GO:0009252">
    <property type="term" value="P:peptidoglycan biosynthetic process"/>
    <property type="evidence" value="ECO:0007669"/>
    <property type="project" value="UniProtKB-KW"/>
</dbReference>
<comment type="pathway">
    <text evidence="2">Cell wall biogenesis; peptidoglycan biosynthesis.</text>
</comment>
<feature type="transmembrane region" description="Helical" evidence="22">
    <location>
        <begin position="244"/>
        <end position="263"/>
    </location>
</feature>
<feature type="transmembrane region" description="Helical" evidence="22">
    <location>
        <begin position="283"/>
        <end position="309"/>
    </location>
</feature>
<feature type="transmembrane region" description="Helical" evidence="22">
    <location>
        <begin position="206"/>
        <end position="223"/>
    </location>
</feature>
<evidence type="ECO:0000313" key="23">
    <source>
        <dbReference type="EMBL" id="QNP57019.1"/>
    </source>
</evidence>
<dbReference type="GO" id="GO:0071555">
    <property type="term" value="P:cell wall organization"/>
    <property type="evidence" value="ECO:0007669"/>
    <property type="project" value="UniProtKB-KW"/>
</dbReference>
<comment type="subcellular location">
    <subcellularLocation>
        <location evidence="1">Cell membrane</location>
        <topology evidence="1">Multi-pass membrane protein</topology>
    </subcellularLocation>
</comment>
<evidence type="ECO:0000256" key="7">
    <source>
        <dbReference type="ARBA" id="ARBA00022692"/>
    </source>
</evidence>
<dbReference type="GO" id="GO:0008360">
    <property type="term" value="P:regulation of cell shape"/>
    <property type="evidence" value="ECO:0007669"/>
    <property type="project" value="UniProtKB-KW"/>
</dbReference>
<evidence type="ECO:0000256" key="21">
    <source>
        <dbReference type="ARBA" id="ARBA00049966"/>
    </source>
</evidence>
<organism evidence="23 24">
    <name type="scientific">Tessaracoccus defluvii</name>
    <dbReference type="NCBI Taxonomy" id="1285901"/>
    <lineage>
        <taxon>Bacteria</taxon>
        <taxon>Bacillati</taxon>
        <taxon>Actinomycetota</taxon>
        <taxon>Actinomycetes</taxon>
        <taxon>Propionibacteriales</taxon>
        <taxon>Propionibacteriaceae</taxon>
        <taxon>Tessaracoccus</taxon>
    </lineage>
</organism>
<evidence type="ECO:0000256" key="8">
    <source>
        <dbReference type="ARBA" id="ARBA00022960"/>
    </source>
</evidence>
<keyword evidence="10 22" id="KW-1133">Transmembrane helix</keyword>
<keyword evidence="13" id="KW-0961">Cell wall biogenesis/degradation</keyword>
<feature type="transmembrane region" description="Helical" evidence="22">
    <location>
        <begin position="95"/>
        <end position="114"/>
    </location>
</feature>
<reference evidence="23 24" key="1">
    <citation type="submission" date="2020-08" db="EMBL/GenBank/DDBJ databases">
        <title>Genome sequence of Tessaracoccus defluvii JCM 17540T.</title>
        <authorList>
            <person name="Hyun D.-W."/>
            <person name="Bae J.-W."/>
        </authorList>
    </citation>
    <scope>NUCLEOTIDE SEQUENCE [LARGE SCALE GENOMIC DNA]</scope>
    <source>
        <strain evidence="23 24">JCM 17540</strain>
    </source>
</reference>
<feature type="transmembrane region" description="Helical" evidence="22">
    <location>
        <begin position="62"/>
        <end position="83"/>
    </location>
</feature>
<dbReference type="GO" id="GO:0008955">
    <property type="term" value="F:peptidoglycan glycosyltransferase activity"/>
    <property type="evidence" value="ECO:0007669"/>
    <property type="project" value="UniProtKB-EC"/>
</dbReference>
<keyword evidence="24" id="KW-1185">Reference proteome</keyword>
<evidence type="ECO:0000256" key="22">
    <source>
        <dbReference type="SAM" id="Phobius"/>
    </source>
</evidence>
<evidence type="ECO:0000256" key="9">
    <source>
        <dbReference type="ARBA" id="ARBA00022984"/>
    </source>
</evidence>
<evidence type="ECO:0000256" key="15">
    <source>
        <dbReference type="ARBA" id="ARBA00033270"/>
    </source>
</evidence>
<evidence type="ECO:0000256" key="20">
    <source>
        <dbReference type="ARBA" id="ARBA00049902"/>
    </source>
</evidence>
<dbReference type="Pfam" id="PF01098">
    <property type="entry name" value="FTSW_RODA_SPOVE"/>
    <property type="match status" value="1"/>
</dbReference>
<evidence type="ECO:0000256" key="4">
    <source>
        <dbReference type="ARBA" id="ARBA00022618"/>
    </source>
</evidence>
<dbReference type="RefSeq" id="WP_187722118.1">
    <property type="nucleotide sequence ID" value="NZ_BAABBL010000003.1"/>
</dbReference>